<dbReference type="Gene3D" id="3.30.730.10">
    <property type="entry name" value="AP2/ERF domain"/>
    <property type="match status" value="1"/>
</dbReference>
<dbReference type="InterPro" id="IPR036955">
    <property type="entry name" value="AP2/ERF_dom_sf"/>
</dbReference>
<feature type="region of interest" description="Disordered" evidence="6">
    <location>
        <begin position="38"/>
        <end position="60"/>
    </location>
</feature>
<gene>
    <name evidence="8" type="ORF">CSSPTR1EN2_LOCUS10960</name>
</gene>
<keyword evidence="2" id="KW-0805">Transcription regulation</keyword>
<accession>A0ABP0U3C8</accession>
<dbReference type="PRINTS" id="PR00367">
    <property type="entry name" value="ETHRSPELEMNT"/>
</dbReference>
<evidence type="ECO:0000313" key="8">
    <source>
        <dbReference type="EMBL" id="CAK9211730.1"/>
    </source>
</evidence>
<dbReference type="InterPro" id="IPR016177">
    <property type="entry name" value="DNA-bd_dom_sf"/>
</dbReference>
<feature type="compositionally biased region" description="Polar residues" evidence="6">
    <location>
        <begin position="126"/>
        <end position="140"/>
    </location>
</feature>
<dbReference type="Proteomes" id="UP001497512">
    <property type="component" value="Chromosome 18"/>
</dbReference>
<dbReference type="PANTHER" id="PTHR31677">
    <property type="entry name" value="AP2 DOMAIN CLASS TRANSCRIPTION FACTOR"/>
    <property type="match status" value="1"/>
</dbReference>
<evidence type="ECO:0000256" key="5">
    <source>
        <dbReference type="ARBA" id="ARBA00023242"/>
    </source>
</evidence>
<evidence type="ECO:0000256" key="3">
    <source>
        <dbReference type="ARBA" id="ARBA00023125"/>
    </source>
</evidence>
<dbReference type="PANTHER" id="PTHR31677:SF254">
    <property type="entry name" value="AP2_ERF DOMAIN-CONTAINING PROTEIN"/>
    <property type="match status" value="1"/>
</dbReference>
<keyword evidence="9" id="KW-1185">Reference proteome</keyword>
<dbReference type="Pfam" id="PF00847">
    <property type="entry name" value="AP2"/>
    <property type="match status" value="1"/>
</dbReference>
<feature type="domain" description="AP2/ERF" evidence="7">
    <location>
        <begin position="58"/>
        <end position="115"/>
    </location>
</feature>
<dbReference type="CDD" id="cd00018">
    <property type="entry name" value="AP2"/>
    <property type="match status" value="1"/>
</dbReference>
<evidence type="ECO:0000256" key="2">
    <source>
        <dbReference type="ARBA" id="ARBA00023015"/>
    </source>
</evidence>
<evidence type="ECO:0000256" key="4">
    <source>
        <dbReference type="ARBA" id="ARBA00023163"/>
    </source>
</evidence>
<keyword evidence="5" id="KW-0539">Nucleus</keyword>
<organism evidence="8 9">
    <name type="scientific">Sphagnum troendelagicum</name>
    <dbReference type="NCBI Taxonomy" id="128251"/>
    <lineage>
        <taxon>Eukaryota</taxon>
        <taxon>Viridiplantae</taxon>
        <taxon>Streptophyta</taxon>
        <taxon>Embryophyta</taxon>
        <taxon>Bryophyta</taxon>
        <taxon>Sphagnophytina</taxon>
        <taxon>Sphagnopsida</taxon>
        <taxon>Sphagnales</taxon>
        <taxon>Sphagnaceae</taxon>
        <taxon>Sphagnum</taxon>
    </lineage>
</organism>
<dbReference type="InterPro" id="IPR001471">
    <property type="entry name" value="AP2/ERF_dom"/>
</dbReference>
<evidence type="ECO:0000256" key="1">
    <source>
        <dbReference type="ARBA" id="ARBA00004123"/>
    </source>
</evidence>
<dbReference type="EMBL" id="OZ019910">
    <property type="protein sequence ID" value="CAK9211730.1"/>
    <property type="molecule type" value="Genomic_DNA"/>
</dbReference>
<sequence>MVARIDAFAQSQHLPKQESTGAPVLGVMRAAASSCARRKVGVDQAKKKGRKSSREPGRYRGVRRRPWGRYAAEIRDPNTKERKWLGTFDTAEDAAMAYDWAARSMRGSKARTNFVYPMHNTCSLMQSSAPAATSQNSSRGRASPHGNIRFHRQQEHHLTAANFSPGNLLLAPATTKLAVGKADWTTSCGLFNDLQQTSASQIADYEAVERLAEAISDVRVPAAASLQQQQQQMDHHRRFQEHHVTSTMKEEVKLESAPVGRRLQWLPSDYAYECAMGFESVPPCAASKISSSLMPAAPSLQAIPGFPGEDPPGTCGLVSPSCNSTMTFSNEAATISHQSLFSSTVSLFNDQFPQDLSKYCEVVEAGTLAQVVAQSMDFNRSFLKAAAEKLPHEQQKEQRTPPTPPRKCMLSTQVSYSEDSTHEHADSDVSTQGTTGLCSLSSTTEAEESYATGANVGGAEVSSPAAAVCNSTTTTSAMMITSPSRNPDNLNSILPASLNPTGKLASQQSSRGEWPSWAAKPAEAAVHEIPQLQTCTPAAAAFASCWQDLCALPAVWRIPQDEKLTLADTPRSEMDVLGYQKLDDDWQAAEYVTRAAATDQQHLTTTGLLGDVVGDPFAANYYDILSMESLIPFPEQHQYPLDATDCQLFPLDDCQFSMVTLCQPLQF</sequence>
<feature type="region of interest" description="Disordered" evidence="6">
    <location>
        <begin position="126"/>
        <end position="146"/>
    </location>
</feature>
<evidence type="ECO:0000259" key="7">
    <source>
        <dbReference type="PROSITE" id="PS51032"/>
    </source>
</evidence>
<feature type="region of interest" description="Disordered" evidence="6">
    <location>
        <begin position="389"/>
        <end position="441"/>
    </location>
</feature>
<dbReference type="SMART" id="SM00380">
    <property type="entry name" value="AP2"/>
    <property type="match status" value="1"/>
</dbReference>
<feature type="compositionally biased region" description="Low complexity" evidence="6">
    <location>
        <begin position="430"/>
        <end position="441"/>
    </location>
</feature>
<keyword evidence="3" id="KW-0238">DNA-binding</keyword>
<protein>
    <recommendedName>
        <fullName evidence="7">AP2/ERF domain-containing protein</fullName>
    </recommendedName>
</protein>
<evidence type="ECO:0000313" key="9">
    <source>
        <dbReference type="Proteomes" id="UP001497512"/>
    </source>
</evidence>
<dbReference type="PROSITE" id="PS51032">
    <property type="entry name" value="AP2_ERF"/>
    <property type="match status" value="1"/>
</dbReference>
<dbReference type="SUPFAM" id="SSF54171">
    <property type="entry name" value="DNA-binding domain"/>
    <property type="match status" value="1"/>
</dbReference>
<reference evidence="8" key="1">
    <citation type="submission" date="2024-02" db="EMBL/GenBank/DDBJ databases">
        <authorList>
            <consortium name="ELIXIR-Norway"/>
            <consortium name="Elixir Norway"/>
        </authorList>
    </citation>
    <scope>NUCLEOTIDE SEQUENCE</scope>
</reference>
<proteinExistence type="predicted"/>
<comment type="subcellular location">
    <subcellularLocation>
        <location evidence="1">Nucleus</location>
    </subcellularLocation>
</comment>
<keyword evidence="4" id="KW-0804">Transcription</keyword>
<feature type="compositionally biased region" description="Basic and acidic residues" evidence="6">
    <location>
        <begin position="389"/>
        <end position="399"/>
    </location>
</feature>
<evidence type="ECO:0000256" key="6">
    <source>
        <dbReference type="SAM" id="MobiDB-lite"/>
    </source>
</evidence>
<name>A0ABP0U3C8_9BRYO</name>
<feature type="compositionally biased region" description="Basic and acidic residues" evidence="6">
    <location>
        <begin position="40"/>
        <end position="58"/>
    </location>
</feature>